<dbReference type="EMBL" id="JAABOQ010000004">
    <property type="protein sequence ID" value="NER17546.1"/>
    <property type="molecule type" value="Genomic_DNA"/>
</dbReference>
<proteinExistence type="predicted"/>
<evidence type="ECO:0008006" key="4">
    <source>
        <dbReference type="Google" id="ProtNLM"/>
    </source>
</evidence>
<feature type="chain" id="PRO_5027041265" description="DUF4847 domain-containing protein" evidence="1">
    <location>
        <begin position="24"/>
        <end position="158"/>
    </location>
</feature>
<reference evidence="2 3" key="1">
    <citation type="submission" date="2020-01" db="EMBL/GenBank/DDBJ databases">
        <title>Spongiivirga citrea KCTC 32990T.</title>
        <authorList>
            <person name="Wang G."/>
        </authorList>
    </citation>
    <scope>NUCLEOTIDE SEQUENCE [LARGE SCALE GENOMIC DNA]</scope>
    <source>
        <strain evidence="2 3">KCTC 32990</strain>
    </source>
</reference>
<dbReference type="InterPro" id="IPR046219">
    <property type="entry name" value="DUF6252"/>
</dbReference>
<feature type="signal peptide" evidence="1">
    <location>
        <begin position="1"/>
        <end position="23"/>
    </location>
</feature>
<comment type="caution">
    <text evidence="2">The sequence shown here is derived from an EMBL/GenBank/DDBJ whole genome shotgun (WGS) entry which is preliminary data.</text>
</comment>
<keyword evidence="1" id="KW-0732">Signal</keyword>
<dbReference type="Pfam" id="PF19765">
    <property type="entry name" value="DUF6252"/>
    <property type="match status" value="1"/>
</dbReference>
<dbReference type="RefSeq" id="WP_164032172.1">
    <property type="nucleotide sequence ID" value="NZ_JAABOQ010000004.1"/>
</dbReference>
<protein>
    <recommendedName>
        <fullName evidence="4">DUF4847 domain-containing protein</fullName>
    </recommendedName>
</protein>
<dbReference type="AlphaFoldDB" id="A0A6M0CHV9"/>
<organism evidence="2 3">
    <name type="scientific">Spongiivirga citrea</name>
    <dbReference type="NCBI Taxonomy" id="1481457"/>
    <lineage>
        <taxon>Bacteria</taxon>
        <taxon>Pseudomonadati</taxon>
        <taxon>Bacteroidota</taxon>
        <taxon>Flavobacteriia</taxon>
        <taxon>Flavobacteriales</taxon>
        <taxon>Flavobacteriaceae</taxon>
        <taxon>Spongiivirga</taxon>
    </lineage>
</organism>
<dbReference type="PROSITE" id="PS51257">
    <property type="entry name" value="PROKAR_LIPOPROTEIN"/>
    <property type="match status" value="1"/>
</dbReference>
<keyword evidence="3" id="KW-1185">Reference proteome</keyword>
<sequence length="158" mass="17680">MKKFYSSLIFLLLLTLGIISCNNDDQLEPDFISAEINEKNWNGIPEINVNNVNDTLTLLGSGNEQVVFFKIKYNGEGVYNLSGSQANFYTTVSGDVITSLYTLGENTSSQITITEHNLEQNILKGNFQISLIQKWSNPENNVNLLSFTNGQFKVTITE</sequence>
<evidence type="ECO:0000313" key="2">
    <source>
        <dbReference type="EMBL" id="NER17546.1"/>
    </source>
</evidence>
<evidence type="ECO:0000256" key="1">
    <source>
        <dbReference type="SAM" id="SignalP"/>
    </source>
</evidence>
<accession>A0A6M0CHV9</accession>
<evidence type="ECO:0000313" key="3">
    <source>
        <dbReference type="Proteomes" id="UP000474296"/>
    </source>
</evidence>
<gene>
    <name evidence="2" type="ORF">GWK10_10015</name>
</gene>
<name>A0A6M0CHV9_9FLAO</name>
<dbReference type="Proteomes" id="UP000474296">
    <property type="component" value="Unassembled WGS sequence"/>
</dbReference>